<evidence type="ECO:0000313" key="9">
    <source>
        <dbReference type="EMBL" id="KAH1185541.1"/>
    </source>
</evidence>
<feature type="zinc finger region" description="C3H1-type" evidence="4">
    <location>
        <begin position="73"/>
        <end position="100"/>
    </location>
</feature>
<name>A0A9D3XU38_9SAUR</name>
<dbReference type="InterPro" id="IPR037197">
    <property type="entry name" value="WWE_dom_sf"/>
</dbReference>
<evidence type="ECO:0000259" key="8">
    <source>
        <dbReference type="PROSITE" id="PS51059"/>
    </source>
</evidence>
<dbReference type="PROSITE" id="PS50918">
    <property type="entry name" value="WWE"/>
    <property type="match status" value="1"/>
</dbReference>
<dbReference type="PANTHER" id="PTHR45740:SF7">
    <property type="entry name" value="PROTEIN MONO-ADP-RIBOSYLTRANSFERASE TIPARP"/>
    <property type="match status" value="1"/>
</dbReference>
<keyword evidence="4" id="KW-0479">Metal-binding</keyword>
<feature type="domain" description="C3H1-type" evidence="6">
    <location>
        <begin position="73"/>
        <end position="100"/>
    </location>
</feature>
<dbReference type="GO" id="GO:0003950">
    <property type="term" value="F:NAD+ poly-ADP-ribosyltransferase activity"/>
    <property type="evidence" value="ECO:0007669"/>
    <property type="project" value="InterPro"/>
</dbReference>
<dbReference type="GO" id="GO:0005634">
    <property type="term" value="C:nucleus"/>
    <property type="evidence" value="ECO:0007669"/>
    <property type="project" value="UniProtKB-SubCell"/>
</dbReference>
<dbReference type="GO" id="GO:1990404">
    <property type="term" value="F:NAD+-protein mono-ADP-ribosyltransferase activity"/>
    <property type="evidence" value="ECO:0007669"/>
    <property type="project" value="TreeGrafter"/>
</dbReference>
<feature type="region of interest" description="Disordered" evidence="5">
    <location>
        <begin position="15"/>
        <end position="48"/>
    </location>
</feature>
<comment type="caution">
    <text evidence="9">The sequence shown here is derived from an EMBL/GenBank/DDBJ whole genome shotgun (WGS) entry which is preliminary data.</text>
</comment>
<dbReference type="PROSITE" id="PS50103">
    <property type="entry name" value="ZF_C3H1"/>
    <property type="match status" value="1"/>
</dbReference>
<dbReference type="InterPro" id="IPR051712">
    <property type="entry name" value="ARTD-AVP"/>
</dbReference>
<accession>A0A9D3XU38</accession>
<protein>
    <submittedName>
        <fullName evidence="9">Uncharacterized protein</fullName>
    </submittedName>
</protein>
<evidence type="ECO:0000256" key="2">
    <source>
        <dbReference type="ARBA" id="ARBA00023242"/>
    </source>
</evidence>
<dbReference type="InterPro" id="IPR004170">
    <property type="entry name" value="WWE_dom"/>
</dbReference>
<dbReference type="SUPFAM" id="SSF56399">
    <property type="entry name" value="ADP-ribosylation"/>
    <property type="match status" value="1"/>
</dbReference>
<keyword evidence="4" id="KW-0862">Zinc</keyword>
<dbReference type="EMBL" id="JAHDVG010000463">
    <property type="protein sequence ID" value="KAH1185541.1"/>
    <property type="molecule type" value="Genomic_DNA"/>
</dbReference>
<evidence type="ECO:0000313" key="10">
    <source>
        <dbReference type="Proteomes" id="UP000827986"/>
    </source>
</evidence>
<dbReference type="PANTHER" id="PTHR45740">
    <property type="entry name" value="POLY [ADP-RIBOSE] POLYMERASE"/>
    <property type="match status" value="1"/>
</dbReference>
<evidence type="ECO:0000256" key="1">
    <source>
        <dbReference type="ARBA" id="ARBA00004123"/>
    </source>
</evidence>
<dbReference type="AlphaFoldDB" id="A0A9D3XU38"/>
<feature type="domain" description="PARP catalytic" evidence="8">
    <location>
        <begin position="299"/>
        <end position="514"/>
    </location>
</feature>
<sequence length="526" mass="60004">MRTEPGNFWGLRFSSCQGLSSSDTVSPGSPTSPRADAAPQSPSPLPAKRWCSFPPSTERWVSEDGVPFHVHQEDGIQICDGFLLGHCPQKENCPLHHTRYPFHWQIMGSRRVAWQSLSDSSQRHLEKLYSDAKNGFVRFLDRNRLFGILDLDTMELGYWDAVNRVRRLGSASDWKQNPRFHTRWQVYWKHRDTWQRYKEPVPRDLLAAFERGSQEPTFRFQGQLYTLDLRPPLQSPEGLGSVQPIQIQRRPAYRSLSCMARYLRTVPRGSQGLFHPSTSIIPGERPTDGYCGPYPAAWVPQPPCGQAFLHAELAPSEAVYREICELFHASLPEDTVLVLRIYRIRNDALWKKYSSQKERMSRGLSAQEKRLLERHLFHGTSADNVEPICRLNFNPHLSGKHGAHYGRGSYFSFYANCSHNFALANHAGRRHMFLAKVLVGKWVLGRPGYTQPPAREPGRRRYDSCSDDAREPAVYVIFDNSQCYPYFMICYKLLSDPVTLDGVRAGPLAGNRSPAGRLMQPGVSTL</sequence>
<dbReference type="Gene3D" id="3.90.228.10">
    <property type="match status" value="1"/>
</dbReference>
<dbReference type="PROSITE" id="PS51059">
    <property type="entry name" value="PARP_CATALYTIC"/>
    <property type="match status" value="1"/>
</dbReference>
<gene>
    <name evidence="9" type="ORF">KIL84_018290</name>
</gene>
<evidence type="ECO:0000256" key="3">
    <source>
        <dbReference type="ARBA" id="ARBA00024347"/>
    </source>
</evidence>
<evidence type="ECO:0000259" key="7">
    <source>
        <dbReference type="PROSITE" id="PS50918"/>
    </source>
</evidence>
<keyword evidence="2" id="KW-0539">Nucleus</keyword>
<dbReference type="CDD" id="cd01439">
    <property type="entry name" value="TCCD_inducible_PARP_like"/>
    <property type="match status" value="1"/>
</dbReference>
<evidence type="ECO:0000256" key="4">
    <source>
        <dbReference type="PROSITE-ProRule" id="PRU00723"/>
    </source>
</evidence>
<reference evidence="9" key="1">
    <citation type="submission" date="2021-09" db="EMBL/GenBank/DDBJ databases">
        <title>The genome of Mauremys mutica provides insights into the evolution of semi-aquatic lifestyle.</title>
        <authorList>
            <person name="Gong S."/>
            <person name="Gao Y."/>
        </authorList>
    </citation>
    <scope>NUCLEOTIDE SEQUENCE</scope>
    <source>
        <strain evidence="9">MM-2020</strain>
        <tissue evidence="9">Muscle</tissue>
    </source>
</reference>
<feature type="compositionally biased region" description="Polar residues" evidence="5">
    <location>
        <begin position="15"/>
        <end position="32"/>
    </location>
</feature>
<evidence type="ECO:0000256" key="5">
    <source>
        <dbReference type="SAM" id="MobiDB-lite"/>
    </source>
</evidence>
<dbReference type="Gene3D" id="3.30.720.50">
    <property type="match status" value="1"/>
</dbReference>
<organism evidence="9 10">
    <name type="scientific">Mauremys mutica</name>
    <name type="common">yellowpond turtle</name>
    <dbReference type="NCBI Taxonomy" id="74926"/>
    <lineage>
        <taxon>Eukaryota</taxon>
        <taxon>Metazoa</taxon>
        <taxon>Chordata</taxon>
        <taxon>Craniata</taxon>
        <taxon>Vertebrata</taxon>
        <taxon>Euteleostomi</taxon>
        <taxon>Archelosauria</taxon>
        <taxon>Testudinata</taxon>
        <taxon>Testudines</taxon>
        <taxon>Cryptodira</taxon>
        <taxon>Durocryptodira</taxon>
        <taxon>Testudinoidea</taxon>
        <taxon>Geoemydidae</taxon>
        <taxon>Geoemydinae</taxon>
        <taxon>Mauremys</taxon>
    </lineage>
</organism>
<keyword evidence="4" id="KW-0863">Zinc-finger</keyword>
<dbReference type="Pfam" id="PF00644">
    <property type="entry name" value="PARP"/>
    <property type="match status" value="1"/>
</dbReference>
<dbReference type="GO" id="GO:0008270">
    <property type="term" value="F:zinc ion binding"/>
    <property type="evidence" value="ECO:0007669"/>
    <property type="project" value="UniProtKB-KW"/>
</dbReference>
<proteinExistence type="inferred from homology"/>
<dbReference type="Proteomes" id="UP000827986">
    <property type="component" value="Unassembled WGS sequence"/>
</dbReference>
<evidence type="ECO:0000259" key="6">
    <source>
        <dbReference type="PROSITE" id="PS50103"/>
    </source>
</evidence>
<feature type="domain" description="WWE" evidence="7">
    <location>
        <begin position="170"/>
        <end position="254"/>
    </location>
</feature>
<comment type="similarity">
    <text evidence="3">Belongs to the ARTD/PARP family.</text>
</comment>
<keyword evidence="10" id="KW-1185">Reference proteome</keyword>
<dbReference type="InterPro" id="IPR012317">
    <property type="entry name" value="Poly(ADP-ribose)pol_cat_dom"/>
</dbReference>
<dbReference type="SUPFAM" id="SSF117839">
    <property type="entry name" value="WWE domain"/>
    <property type="match status" value="1"/>
</dbReference>
<comment type="subcellular location">
    <subcellularLocation>
        <location evidence="1">Nucleus</location>
    </subcellularLocation>
</comment>
<dbReference type="InterPro" id="IPR000571">
    <property type="entry name" value="Znf_CCCH"/>
</dbReference>